<proteinExistence type="predicted"/>
<dbReference type="Pfam" id="PF13333">
    <property type="entry name" value="rve_2"/>
    <property type="match status" value="1"/>
</dbReference>
<dbReference type="Pfam" id="PF00665">
    <property type="entry name" value="rve"/>
    <property type="match status" value="1"/>
</dbReference>
<reference evidence="3 4" key="1">
    <citation type="submission" date="2018-11" db="EMBL/GenBank/DDBJ databases">
        <title>Genome sequencing and assembly of Clostridium tagluense strain A121.</title>
        <authorList>
            <person name="Murakami T."/>
            <person name="Segawa T."/>
            <person name="Shcherbakova V.A."/>
            <person name="Mori H."/>
            <person name="Yoshimura Y."/>
        </authorList>
    </citation>
    <scope>NUCLEOTIDE SEQUENCE [LARGE SCALE GENOMIC DNA]</scope>
    <source>
        <strain evidence="3 4">A121</strain>
    </source>
</reference>
<keyword evidence="4" id="KW-1185">Reference proteome</keyword>
<comment type="caution">
    <text evidence="3">The sequence shown here is derived from an EMBL/GenBank/DDBJ whole genome shotgun (WGS) entry which is preliminary data.</text>
</comment>
<name>A0A401UMT9_9CLOT</name>
<protein>
    <submittedName>
        <fullName evidence="3">Transposase</fullName>
    </submittedName>
</protein>
<dbReference type="GO" id="GO:0015074">
    <property type="term" value="P:DNA integration"/>
    <property type="evidence" value="ECO:0007669"/>
    <property type="project" value="InterPro"/>
</dbReference>
<sequence length="285" mass="33627">MKNNISYLCKLVGVSRSGYYNYFSLKSQQSRNLNDDQDKTVRDHILNAYNFKGRKKGARQIKMTLEGQFAIVYNLKRIRRVMKKYRIICPIRKANPYRRMMKATKEHKYLPNLLNRKFKQNIPRKVLLTDITYLFYGKGNKAYLSTIKDGSTNEILAYNVSDSLTLPIVIDTLHKLEKKKIKLAKGAFIHSDQGFHYTSPKFQKLVKSYALGQSMSRRGNCWDNAPQESFFGHFKDEANIKTCETLDDLKKEIKDYMSYYNNYRYQWALERMTPVQYRNHLLSSL</sequence>
<dbReference type="GO" id="GO:0003676">
    <property type="term" value="F:nucleic acid binding"/>
    <property type="evidence" value="ECO:0007669"/>
    <property type="project" value="InterPro"/>
</dbReference>
<accession>A0A401UMT9</accession>
<dbReference type="Gene3D" id="3.30.420.10">
    <property type="entry name" value="Ribonuclease H-like superfamily/Ribonuclease H"/>
    <property type="match status" value="1"/>
</dbReference>
<organism evidence="3 4">
    <name type="scientific">Clostridium tagluense</name>
    <dbReference type="NCBI Taxonomy" id="360422"/>
    <lineage>
        <taxon>Bacteria</taxon>
        <taxon>Bacillati</taxon>
        <taxon>Bacillota</taxon>
        <taxon>Clostridia</taxon>
        <taxon>Eubacteriales</taxon>
        <taxon>Clostridiaceae</taxon>
        <taxon>Clostridium</taxon>
    </lineage>
</organism>
<evidence type="ECO:0000256" key="1">
    <source>
        <dbReference type="ARBA" id="ARBA00002286"/>
    </source>
</evidence>
<dbReference type="InterPro" id="IPR036397">
    <property type="entry name" value="RNaseH_sf"/>
</dbReference>
<dbReference type="NCBIfam" id="NF033516">
    <property type="entry name" value="transpos_IS3"/>
    <property type="match status" value="1"/>
</dbReference>
<dbReference type="SUPFAM" id="SSF53098">
    <property type="entry name" value="Ribonuclease H-like"/>
    <property type="match status" value="1"/>
</dbReference>
<dbReference type="InterPro" id="IPR048020">
    <property type="entry name" value="Transpos_IS3"/>
</dbReference>
<gene>
    <name evidence="3" type="ORF">Ctaglu_24760</name>
</gene>
<evidence type="ECO:0000313" key="4">
    <source>
        <dbReference type="Proteomes" id="UP000287872"/>
    </source>
</evidence>
<dbReference type="InterPro" id="IPR025948">
    <property type="entry name" value="HTH-like_dom"/>
</dbReference>
<evidence type="ECO:0000313" key="3">
    <source>
        <dbReference type="EMBL" id="GCD10853.1"/>
    </source>
</evidence>
<evidence type="ECO:0000259" key="2">
    <source>
        <dbReference type="PROSITE" id="PS50994"/>
    </source>
</evidence>
<dbReference type="AlphaFoldDB" id="A0A401UMT9"/>
<dbReference type="PROSITE" id="PS50994">
    <property type="entry name" value="INTEGRASE"/>
    <property type="match status" value="1"/>
</dbReference>
<dbReference type="PANTHER" id="PTHR46889:SF5">
    <property type="entry name" value="INTEGRASE PROTEIN"/>
    <property type="match status" value="1"/>
</dbReference>
<dbReference type="Pfam" id="PF13276">
    <property type="entry name" value="HTH_21"/>
    <property type="match status" value="1"/>
</dbReference>
<comment type="function">
    <text evidence="1">Involved in the transposition of the insertion sequence.</text>
</comment>
<dbReference type="InterPro" id="IPR001584">
    <property type="entry name" value="Integrase_cat-core"/>
</dbReference>
<dbReference type="InterPro" id="IPR050900">
    <property type="entry name" value="Transposase_IS3/IS150/IS904"/>
</dbReference>
<dbReference type="InterPro" id="IPR012337">
    <property type="entry name" value="RNaseH-like_sf"/>
</dbReference>
<dbReference type="Proteomes" id="UP000287872">
    <property type="component" value="Unassembled WGS sequence"/>
</dbReference>
<dbReference type="PANTHER" id="PTHR46889">
    <property type="entry name" value="TRANSPOSASE INSF FOR INSERTION SEQUENCE IS3B-RELATED"/>
    <property type="match status" value="1"/>
</dbReference>
<dbReference type="EMBL" id="BHYK01000012">
    <property type="protein sequence ID" value="GCD10853.1"/>
    <property type="molecule type" value="Genomic_DNA"/>
</dbReference>
<feature type="domain" description="Integrase catalytic" evidence="2">
    <location>
        <begin position="119"/>
        <end position="282"/>
    </location>
</feature>